<dbReference type="AlphaFoldDB" id="A0A8S2XVL4"/>
<gene>
    <name evidence="1" type="ORF">BYL167_LOCUS36521</name>
</gene>
<dbReference type="Gene3D" id="2.110.10.10">
    <property type="entry name" value="Hemopexin-like domain"/>
    <property type="match status" value="1"/>
</dbReference>
<dbReference type="EMBL" id="CAJOBH010079891">
    <property type="protein sequence ID" value="CAF4512163.1"/>
    <property type="molecule type" value="Genomic_DNA"/>
</dbReference>
<sequence>YNPIAALYEKGHIWLLKGGLLFKFHEDKLIYEFDRPPKRISEQFPGVPKNVRTAFTYDGKHYFFT</sequence>
<dbReference type="Proteomes" id="UP000681967">
    <property type="component" value="Unassembled WGS sequence"/>
</dbReference>
<reference evidence="1" key="1">
    <citation type="submission" date="2021-02" db="EMBL/GenBank/DDBJ databases">
        <authorList>
            <person name="Nowell W R."/>
        </authorList>
    </citation>
    <scope>NUCLEOTIDE SEQUENCE</scope>
</reference>
<accession>A0A8S2XVL4</accession>
<proteinExistence type="predicted"/>
<protein>
    <submittedName>
        <fullName evidence="1">Uncharacterized protein</fullName>
    </submittedName>
</protein>
<organism evidence="1 2">
    <name type="scientific">Rotaria magnacalcarata</name>
    <dbReference type="NCBI Taxonomy" id="392030"/>
    <lineage>
        <taxon>Eukaryota</taxon>
        <taxon>Metazoa</taxon>
        <taxon>Spiralia</taxon>
        <taxon>Gnathifera</taxon>
        <taxon>Rotifera</taxon>
        <taxon>Eurotatoria</taxon>
        <taxon>Bdelloidea</taxon>
        <taxon>Philodinida</taxon>
        <taxon>Philodinidae</taxon>
        <taxon>Rotaria</taxon>
    </lineage>
</organism>
<evidence type="ECO:0000313" key="1">
    <source>
        <dbReference type="EMBL" id="CAF4512163.1"/>
    </source>
</evidence>
<feature type="non-terminal residue" evidence="1">
    <location>
        <position position="65"/>
    </location>
</feature>
<dbReference type="SUPFAM" id="SSF50923">
    <property type="entry name" value="Hemopexin-like domain"/>
    <property type="match status" value="1"/>
</dbReference>
<dbReference type="InterPro" id="IPR036375">
    <property type="entry name" value="Hemopexin-like_dom_sf"/>
</dbReference>
<evidence type="ECO:0000313" key="2">
    <source>
        <dbReference type="Proteomes" id="UP000681967"/>
    </source>
</evidence>
<feature type="non-terminal residue" evidence="1">
    <location>
        <position position="1"/>
    </location>
</feature>
<name>A0A8S2XVL4_9BILA</name>
<comment type="caution">
    <text evidence="1">The sequence shown here is derived from an EMBL/GenBank/DDBJ whole genome shotgun (WGS) entry which is preliminary data.</text>
</comment>